<proteinExistence type="predicted"/>
<name>A0A7S2KLW8_9DINO</name>
<organism evidence="3">
    <name type="scientific">Zooxanthella nutricula</name>
    <dbReference type="NCBI Taxonomy" id="1333877"/>
    <lineage>
        <taxon>Eukaryota</taxon>
        <taxon>Sar</taxon>
        <taxon>Alveolata</taxon>
        <taxon>Dinophyceae</taxon>
        <taxon>Peridiniales</taxon>
        <taxon>Peridiniales incertae sedis</taxon>
        <taxon>Zooxanthella</taxon>
    </lineage>
</organism>
<reference evidence="3" key="1">
    <citation type="submission" date="2021-01" db="EMBL/GenBank/DDBJ databases">
        <authorList>
            <person name="Corre E."/>
            <person name="Pelletier E."/>
            <person name="Niang G."/>
            <person name="Scheremetjew M."/>
            <person name="Finn R."/>
            <person name="Kale V."/>
            <person name="Holt S."/>
            <person name="Cochrane G."/>
            <person name="Meng A."/>
            <person name="Brown T."/>
            <person name="Cohen L."/>
        </authorList>
    </citation>
    <scope>NUCLEOTIDE SEQUENCE</scope>
    <source>
        <strain evidence="3">RCC3387</strain>
    </source>
</reference>
<gene>
    <name evidence="3" type="ORF">BRAN1462_LOCUS31267</name>
</gene>
<protein>
    <submittedName>
        <fullName evidence="3">Uncharacterized protein</fullName>
    </submittedName>
</protein>
<evidence type="ECO:0000313" key="3">
    <source>
        <dbReference type="EMBL" id="CAD9580840.1"/>
    </source>
</evidence>
<feature type="transmembrane region" description="Helical" evidence="2">
    <location>
        <begin position="93"/>
        <end position="111"/>
    </location>
</feature>
<keyword evidence="2" id="KW-0812">Transmembrane</keyword>
<accession>A0A7S2KLW8</accession>
<keyword evidence="2" id="KW-0472">Membrane</keyword>
<evidence type="ECO:0000256" key="2">
    <source>
        <dbReference type="SAM" id="Phobius"/>
    </source>
</evidence>
<feature type="compositionally biased region" description="Low complexity" evidence="1">
    <location>
        <begin position="16"/>
        <end position="27"/>
    </location>
</feature>
<dbReference type="AlphaFoldDB" id="A0A7S2KLW8"/>
<feature type="region of interest" description="Disordered" evidence="1">
    <location>
        <begin position="1"/>
        <end position="37"/>
    </location>
</feature>
<sequence length="115" mass="11686">MRVATPPSAPAPPPSCAQSPAPSAQSPRKYLASMPPNSRECARACTTLATFLEDYAALCEREQALADAELSASGISKGGEGEAIAASANLKDGVAFAAACVCVFGMGIALGRRGW</sequence>
<keyword evidence="2" id="KW-1133">Transmembrane helix</keyword>
<evidence type="ECO:0000256" key="1">
    <source>
        <dbReference type="SAM" id="MobiDB-lite"/>
    </source>
</evidence>
<dbReference type="EMBL" id="HBGW01049116">
    <property type="protein sequence ID" value="CAD9580840.1"/>
    <property type="molecule type" value="Transcribed_RNA"/>
</dbReference>